<name>A0A6P7T8H1_9MOLL</name>
<keyword evidence="7" id="KW-1133">Transmembrane helix</keyword>
<dbReference type="GO" id="GO:0015279">
    <property type="term" value="F:store-operated calcium channel activity"/>
    <property type="evidence" value="ECO:0007669"/>
    <property type="project" value="TreeGrafter"/>
</dbReference>
<evidence type="ECO:0000256" key="2">
    <source>
        <dbReference type="ARBA" id="ARBA00022737"/>
    </source>
</evidence>
<keyword evidence="7" id="KW-0472">Membrane</keyword>
<feature type="region of interest" description="Disordered" evidence="6">
    <location>
        <begin position="948"/>
        <end position="1012"/>
    </location>
</feature>
<feature type="compositionally biased region" description="Polar residues" evidence="6">
    <location>
        <begin position="968"/>
        <end position="977"/>
    </location>
</feature>
<sequence length="1033" mass="116151">MPRRCLQQKSTLPFQSLSSPTGSPKVLSPITTLPPPGSPPTPSPPNSPTATALLSGIPLEPRRKEPITAASTIVSNINLTPPPHLPPPAAAQGSSTASGTPPMTLTSITSKTTTTTTNATTAATTGAAAVAAAAAVVLPTSATPLPLLSLPRNSHPSINTSLFTSNKTNNSSSNNNNCPFAAASSSFASANASSVANGSKIAAFIRMSQQYQDTSKPKLTSTNSSRTMGGRIFQRRSAVTRSNMNTGRRYSTRDNTEEKEKVARSIFGDVPLTGLERRFLTAATDGNLAEIKQCIMEGVNVNCRDYLGRTALQLALQGDHYDATKFLLDHCTLDVIEEGLLHAIKLENVRICDMFLNHPVYADERNRRRLEFQHGFYEQDENNSNFSPDITPIVLAAQCNNFDIVHMLLRKGFSIDMPHHYFCLCTECDNHKRFDRFVHSRSRLNAYRGLASTAYMALSSDDPVLTAFELSEQLKGLEEKEKEHKSEYKSLCDHCKNYAVELLELCRTNEEVMAALHGGSDIHDLSRVRMAIKYEQKKFIAHASCQEHLMSIWYAGVPWFQHQSFMVKLFIVPLGILFIPVTAIIYVFLPYSKLGEILRSPFMKFMNYMCSYMAFLVFLLIATTSKNTTTNSEPWVVRGFIIFYVFVFENLEKRVCMVMKVTHFKEKNHFIIMLWINQKGDYTNGIKHPAMRSNARMLRPRLDLEKSQQTRLTSGLLTTFETLFWAAFGMGNPKAPKSTGKSNHLVETVGNLMYGVYIIGAVVVLINMLIAMMSNTFEEIQDDEDVEWKFARAKLWISFIDGGGTLPVPFNIIPTPKSILKIFIYLKKIFMRYVMHSGEEPTSPSTIIDYEYKSTLRKVVLRYIHKMKYDKKGDVVRDDIFDTKEEIVGYLMNVFNKISNRMESIENSLVGIDTKLAMDECNNGLFQQNQNSDFYNFDLVVDGKNLCDNNSQTHSPPLNRQPKENLSDSRQSFTTEVQYHGNPQKDWYDRSLRFGSSKSDGRPNRTRKQMDSVTENVISRSVPLHSKYFSHEV</sequence>
<organism evidence="9 10">
    <name type="scientific">Octopus sinensis</name>
    <name type="common">East Asian common octopus</name>
    <dbReference type="NCBI Taxonomy" id="2607531"/>
    <lineage>
        <taxon>Eukaryota</taxon>
        <taxon>Metazoa</taxon>
        <taxon>Spiralia</taxon>
        <taxon>Lophotrochozoa</taxon>
        <taxon>Mollusca</taxon>
        <taxon>Cephalopoda</taxon>
        <taxon>Coleoidea</taxon>
        <taxon>Octopodiformes</taxon>
        <taxon>Octopoda</taxon>
        <taxon>Incirrata</taxon>
        <taxon>Octopodidae</taxon>
        <taxon>Octopus</taxon>
    </lineage>
</organism>
<dbReference type="InterPro" id="IPR036770">
    <property type="entry name" value="Ankyrin_rpt-contain_sf"/>
</dbReference>
<keyword evidence="9" id="KW-1185">Reference proteome</keyword>
<keyword evidence="5" id="KW-0040">ANK repeat</keyword>
<feature type="region of interest" description="Disordered" evidence="6">
    <location>
        <begin position="78"/>
        <end position="115"/>
    </location>
</feature>
<protein>
    <submittedName>
        <fullName evidence="10">Short transient receptor potential channel 7</fullName>
    </submittedName>
</protein>
<dbReference type="Gene3D" id="1.25.40.20">
    <property type="entry name" value="Ankyrin repeat-containing domain"/>
    <property type="match status" value="1"/>
</dbReference>
<dbReference type="GO" id="GO:0005886">
    <property type="term" value="C:plasma membrane"/>
    <property type="evidence" value="ECO:0007669"/>
    <property type="project" value="TreeGrafter"/>
</dbReference>
<dbReference type="Pfam" id="PF00023">
    <property type="entry name" value="Ank"/>
    <property type="match status" value="1"/>
</dbReference>
<keyword evidence="7" id="KW-0812">Transmembrane</keyword>
<dbReference type="RefSeq" id="XP_029646542.2">
    <property type="nucleotide sequence ID" value="XM_029790682.2"/>
</dbReference>
<feature type="compositionally biased region" description="Pro residues" evidence="6">
    <location>
        <begin position="80"/>
        <end position="89"/>
    </location>
</feature>
<dbReference type="SMART" id="SM00248">
    <property type="entry name" value="ANK"/>
    <property type="match status" value="2"/>
</dbReference>
<dbReference type="Pfam" id="PF13637">
    <property type="entry name" value="Ank_4"/>
    <property type="match status" value="1"/>
</dbReference>
<dbReference type="GO" id="GO:0007338">
    <property type="term" value="P:single fertilization"/>
    <property type="evidence" value="ECO:0007669"/>
    <property type="project" value="TreeGrafter"/>
</dbReference>
<dbReference type="Pfam" id="PF08344">
    <property type="entry name" value="TRP_2"/>
    <property type="match status" value="1"/>
</dbReference>
<dbReference type="PROSITE" id="PS50088">
    <property type="entry name" value="ANK_REPEAT"/>
    <property type="match status" value="1"/>
</dbReference>
<feature type="transmembrane region" description="Helical" evidence="7">
    <location>
        <begin position="570"/>
        <end position="589"/>
    </location>
</feature>
<evidence type="ECO:0000313" key="10">
    <source>
        <dbReference type="RefSeq" id="XP_029646542.2"/>
    </source>
</evidence>
<dbReference type="InterPro" id="IPR013555">
    <property type="entry name" value="TRP_dom"/>
</dbReference>
<dbReference type="AlphaFoldDB" id="A0A6P7T8H1"/>
<dbReference type="GO" id="GO:0070679">
    <property type="term" value="F:inositol 1,4,5 trisphosphate binding"/>
    <property type="evidence" value="ECO:0007669"/>
    <property type="project" value="TreeGrafter"/>
</dbReference>
<keyword evidence="2" id="KW-0677">Repeat</keyword>
<feature type="transmembrane region" description="Helical" evidence="7">
    <location>
        <begin position="605"/>
        <end position="623"/>
    </location>
</feature>
<gene>
    <name evidence="10" type="primary">LOC115220538</name>
</gene>
<proteinExistence type="predicted"/>
<keyword evidence="1" id="KW-0813">Transport</keyword>
<dbReference type="KEGG" id="osn:115220538"/>
<evidence type="ECO:0000256" key="6">
    <source>
        <dbReference type="SAM" id="MobiDB-lite"/>
    </source>
</evidence>
<evidence type="ECO:0000256" key="1">
    <source>
        <dbReference type="ARBA" id="ARBA00022448"/>
    </source>
</evidence>
<keyword evidence="4" id="KW-0407">Ion channel</keyword>
<feature type="compositionally biased region" description="Low complexity" evidence="6">
    <location>
        <begin position="90"/>
        <end position="115"/>
    </location>
</feature>
<accession>A0A6P7T8H1</accession>
<feature type="transmembrane region" description="Helical" evidence="7">
    <location>
        <begin position="635"/>
        <end position="651"/>
    </location>
</feature>
<feature type="compositionally biased region" description="Pro residues" evidence="6">
    <location>
        <begin position="32"/>
        <end position="47"/>
    </location>
</feature>
<feature type="domain" description="Transient receptor ion channel" evidence="8">
    <location>
        <begin position="423"/>
        <end position="485"/>
    </location>
</feature>
<dbReference type="PANTHER" id="PTHR10117">
    <property type="entry name" value="TRANSIENT RECEPTOR POTENTIAL CHANNEL"/>
    <property type="match status" value="1"/>
</dbReference>
<feature type="transmembrane region" description="Helical" evidence="7">
    <location>
        <begin position="751"/>
        <end position="770"/>
    </location>
</feature>
<dbReference type="InterPro" id="IPR002110">
    <property type="entry name" value="Ankyrin_rpt"/>
</dbReference>
<dbReference type="SMART" id="SM01420">
    <property type="entry name" value="TRP_2"/>
    <property type="match status" value="1"/>
</dbReference>
<dbReference type="GO" id="GO:0034703">
    <property type="term" value="C:cation channel complex"/>
    <property type="evidence" value="ECO:0007669"/>
    <property type="project" value="TreeGrafter"/>
</dbReference>
<evidence type="ECO:0000256" key="4">
    <source>
        <dbReference type="ARBA" id="ARBA00023303"/>
    </source>
</evidence>
<keyword evidence="10" id="KW-0675">Receptor</keyword>
<evidence type="ECO:0000313" key="9">
    <source>
        <dbReference type="Proteomes" id="UP000515154"/>
    </source>
</evidence>
<feature type="repeat" description="ANK" evidence="5">
    <location>
        <begin position="388"/>
        <end position="420"/>
    </location>
</feature>
<evidence type="ECO:0000256" key="7">
    <source>
        <dbReference type="SAM" id="Phobius"/>
    </source>
</evidence>
<reference evidence="10" key="1">
    <citation type="submission" date="2025-08" db="UniProtKB">
        <authorList>
            <consortium name="RefSeq"/>
        </authorList>
    </citation>
    <scope>IDENTIFICATION</scope>
</reference>
<dbReference type="PANTHER" id="PTHR10117:SF79">
    <property type="entry name" value="SHORT TRANSIENT RECEPTOR POTENTIAL CHANNEL 3-LIKE"/>
    <property type="match status" value="1"/>
</dbReference>
<evidence type="ECO:0000256" key="5">
    <source>
        <dbReference type="PROSITE-ProRule" id="PRU00023"/>
    </source>
</evidence>
<feature type="compositionally biased region" description="Polar residues" evidence="6">
    <location>
        <begin position="7"/>
        <end position="22"/>
    </location>
</feature>
<keyword evidence="3" id="KW-0406">Ion transport</keyword>
<dbReference type="InterPro" id="IPR002153">
    <property type="entry name" value="TRPC_channel"/>
</dbReference>
<dbReference type="SUPFAM" id="SSF48403">
    <property type="entry name" value="Ankyrin repeat"/>
    <property type="match status" value="1"/>
</dbReference>
<dbReference type="PRINTS" id="PR01097">
    <property type="entry name" value="TRNSRECEPTRP"/>
</dbReference>
<dbReference type="GO" id="GO:0051480">
    <property type="term" value="P:regulation of cytosolic calcium ion concentration"/>
    <property type="evidence" value="ECO:0007669"/>
    <property type="project" value="TreeGrafter"/>
</dbReference>
<evidence type="ECO:0000256" key="3">
    <source>
        <dbReference type="ARBA" id="ARBA00023065"/>
    </source>
</evidence>
<evidence type="ECO:0000259" key="8">
    <source>
        <dbReference type="SMART" id="SM01420"/>
    </source>
</evidence>
<dbReference type="Proteomes" id="UP000515154">
    <property type="component" value="Linkage group LG16"/>
</dbReference>
<feature type="compositionally biased region" description="Polar residues" evidence="6">
    <location>
        <begin position="948"/>
        <end position="958"/>
    </location>
</feature>
<feature type="region of interest" description="Disordered" evidence="6">
    <location>
        <begin position="1"/>
        <end position="53"/>
    </location>
</feature>